<feature type="compositionally biased region" description="Low complexity" evidence="1">
    <location>
        <begin position="126"/>
        <end position="170"/>
    </location>
</feature>
<dbReference type="OrthoDB" id="5125658at2"/>
<keyword evidence="2" id="KW-0812">Transmembrane</keyword>
<dbReference type="AlphaFoldDB" id="A0A542XY46"/>
<reference evidence="3 4" key="1">
    <citation type="submission" date="2019-06" db="EMBL/GenBank/DDBJ databases">
        <title>Sequencing the genomes of 1000 actinobacteria strains.</title>
        <authorList>
            <person name="Klenk H.-P."/>
        </authorList>
    </citation>
    <scope>NUCLEOTIDE SEQUENCE [LARGE SCALE GENOMIC DNA]</scope>
    <source>
        <strain evidence="3 4">DSM 8803</strain>
    </source>
</reference>
<sequence length="313" mass="32233">MSGTPEESGEHGQQAPVAPQESQVAPQEPQAAPAPQAPETSQAPAAPPTPPAPPARDTRPKPEFGEYAPEGWEWKPEGAEQAAGSAAAATRQPVVGQAGGQGSTTPPTVQGVPHNLGAGIARPSRQAPAQAPAQTQGGAGAPYRGPSQSQAPGQQPGPQQARQFQGAAPGTPGYVKPTNMGDRIVTILLLVFGGFGALQSAFVMMGLSTMFNVMEGAPGISEITPPAWADLTGKAVGLALLVLYGLVLVFSIRRMRAGKITFWAPLVAGVVAFIVVMAVVAAAMMQTPELVEVLRDPDASRQMLDYLQGFPSN</sequence>
<evidence type="ECO:0000256" key="2">
    <source>
        <dbReference type="SAM" id="Phobius"/>
    </source>
</evidence>
<feature type="compositionally biased region" description="Pro residues" evidence="1">
    <location>
        <begin position="45"/>
        <end position="54"/>
    </location>
</feature>
<evidence type="ECO:0000313" key="4">
    <source>
        <dbReference type="Proteomes" id="UP000319094"/>
    </source>
</evidence>
<dbReference type="Pfam" id="PF19779">
    <property type="entry name" value="DUF6264"/>
    <property type="match status" value="1"/>
</dbReference>
<feature type="region of interest" description="Disordered" evidence="1">
    <location>
        <begin position="1"/>
        <end position="175"/>
    </location>
</feature>
<evidence type="ECO:0000313" key="3">
    <source>
        <dbReference type="EMBL" id="TQL40760.1"/>
    </source>
</evidence>
<keyword evidence="2" id="KW-1133">Transmembrane helix</keyword>
<keyword evidence="4" id="KW-1185">Reference proteome</keyword>
<feature type="transmembrane region" description="Helical" evidence="2">
    <location>
        <begin position="262"/>
        <end position="285"/>
    </location>
</feature>
<evidence type="ECO:0000256" key="1">
    <source>
        <dbReference type="SAM" id="MobiDB-lite"/>
    </source>
</evidence>
<feature type="transmembrane region" description="Helical" evidence="2">
    <location>
        <begin position="184"/>
        <end position="211"/>
    </location>
</feature>
<feature type="compositionally biased region" description="Low complexity" evidence="1">
    <location>
        <begin position="79"/>
        <end position="89"/>
    </location>
</feature>
<protein>
    <submittedName>
        <fullName evidence="3">Uncharacterized protein</fullName>
    </submittedName>
</protein>
<name>A0A542XY46_9MICO</name>
<organism evidence="3 4">
    <name type="scientific">Leucobacter komagatae</name>
    <dbReference type="NCBI Taxonomy" id="55969"/>
    <lineage>
        <taxon>Bacteria</taxon>
        <taxon>Bacillati</taxon>
        <taxon>Actinomycetota</taxon>
        <taxon>Actinomycetes</taxon>
        <taxon>Micrococcales</taxon>
        <taxon>Microbacteriaceae</taxon>
        <taxon>Leucobacter</taxon>
    </lineage>
</organism>
<accession>A0A542XY46</accession>
<dbReference type="EMBL" id="VFON01000002">
    <property type="protein sequence ID" value="TQL40760.1"/>
    <property type="molecule type" value="Genomic_DNA"/>
</dbReference>
<feature type="compositionally biased region" description="Low complexity" evidence="1">
    <location>
        <begin position="18"/>
        <end position="44"/>
    </location>
</feature>
<feature type="transmembrane region" description="Helical" evidence="2">
    <location>
        <begin position="231"/>
        <end position="250"/>
    </location>
</feature>
<comment type="caution">
    <text evidence="3">The sequence shown here is derived from an EMBL/GenBank/DDBJ whole genome shotgun (WGS) entry which is preliminary data.</text>
</comment>
<dbReference type="RefSeq" id="WP_141888861.1">
    <property type="nucleotide sequence ID" value="NZ_BAAAUY010000023.1"/>
</dbReference>
<dbReference type="InterPro" id="IPR046231">
    <property type="entry name" value="DUF6264"/>
</dbReference>
<keyword evidence="2" id="KW-0472">Membrane</keyword>
<gene>
    <name evidence="3" type="ORF">FB468_3284</name>
</gene>
<dbReference type="Proteomes" id="UP000319094">
    <property type="component" value="Unassembled WGS sequence"/>
</dbReference>
<proteinExistence type="predicted"/>